<dbReference type="PATRIC" id="fig|1036673.3.peg.4379"/>
<evidence type="ECO:0000256" key="4">
    <source>
        <dbReference type="ARBA" id="ARBA00012086"/>
    </source>
</evidence>
<dbReference type="PANTHER" id="PTHR12128:SF66">
    <property type="entry name" value="4-HYDROXY-2-OXOGLUTARATE ALDOLASE, MITOCHONDRIAL"/>
    <property type="match status" value="1"/>
</dbReference>
<evidence type="ECO:0000256" key="11">
    <source>
        <dbReference type="ARBA" id="ARBA00047836"/>
    </source>
</evidence>
<dbReference type="GO" id="GO:0009089">
    <property type="term" value="P:lysine biosynthetic process via diaminopimelate"/>
    <property type="evidence" value="ECO:0007669"/>
    <property type="project" value="UniProtKB-UniRule"/>
</dbReference>
<evidence type="ECO:0000256" key="6">
    <source>
        <dbReference type="ARBA" id="ARBA00022605"/>
    </source>
</evidence>
<keyword evidence="7 12" id="KW-0220">Diaminopimelate biosynthesis</keyword>
<dbReference type="PANTHER" id="PTHR12128">
    <property type="entry name" value="DIHYDRODIPICOLINATE SYNTHASE"/>
    <property type="match status" value="1"/>
</dbReference>
<comment type="similarity">
    <text evidence="3 12 13">Belongs to the DapA family.</text>
</comment>
<keyword evidence="5 12" id="KW-0963">Cytoplasm</keyword>
<dbReference type="PRINTS" id="PR00146">
    <property type="entry name" value="DHPICSNTHASE"/>
</dbReference>
<feature type="site" description="Part of a proton relay during catalysis" evidence="12">
    <location>
        <position position="47"/>
    </location>
</feature>
<evidence type="ECO:0000313" key="17">
    <source>
        <dbReference type="Proteomes" id="UP000006620"/>
    </source>
</evidence>
<comment type="subunit">
    <text evidence="12">Homotetramer; dimer of dimers.</text>
</comment>
<dbReference type="NCBIfam" id="TIGR00674">
    <property type="entry name" value="dapA"/>
    <property type="match status" value="1"/>
</dbReference>
<dbReference type="InterPro" id="IPR013785">
    <property type="entry name" value="Aldolase_TIM"/>
</dbReference>
<dbReference type="HOGENOM" id="CLU_049343_5_1_9"/>
<dbReference type="GO" id="GO:0019877">
    <property type="term" value="P:diaminopimelate biosynthetic process"/>
    <property type="evidence" value="ECO:0007669"/>
    <property type="project" value="UniProtKB-UniRule"/>
</dbReference>
<evidence type="ECO:0000256" key="9">
    <source>
        <dbReference type="ARBA" id="ARBA00023239"/>
    </source>
</evidence>
<evidence type="ECO:0000256" key="10">
    <source>
        <dbReference type="ARBA" id="ARBA00023270"/>
    </source>
</evidence>
<evidence type="ECO:0000313" key="16">
    <source>
        <dbReference type="EMBL" id="AEI43284.1"/>
    </source>
</evidence>
<dbReference type="KEGG" id="pms:KNP414_04754"/>
<comment type="caution">
    <text evidence="12">Was originally thought to be a dihydrodipicolinate synthase (DHDPS), catalyzing the condensation of (S)-aspartate-beta-semialdehyde [(S)-ASA] and pyruvate to dihydrodipicolinate (DHDP). However, it was shown in E.coli that the product of the enzymatic reaction is not dihydrodipicolinate but in fact (4S)-4-hydroxy-2,3,4,5-tetrahydro-(2S)-dipicolinic acid (HTPA), and that the consecutive dehydration reaction leading to DHDP is not spontaneous but catalyzed by DapB.</text>
</comment>
<dbReference type="SUPFAM" id="SSF51569">
    <property type="entry name" value="Aldolase"/>
    <property type="match status" value="1"/>
</dbReference>
<dbReference type="InterPro" id="IPR002220">
    <property type="entry name" value="DapA-like"/>
</dbReference>
<dbReference type="Gene3D" id="3.20.20.70">
    <property type="entry name" value="Aldolase class I"/>
    <property type="match status" value="1"/>
</dbReference>
<evidence type="ECO:0000256" key="1">
    <source>
        <dbReference type="ARBA" id="ARBA00003294"/>
    </source>
</evidence>
<feature type="binding site" evidence="12 15">
    <location>
        <position position="205"/>
    </location>
    <ligand>
        <name>pyruvate</name>
        <dbReference type="ChEBI" id="CHEBI:15361"/>
    </ligand>
</feature>
<dbReference type="EMBL" id="CP002869">
    <property type="protein sequence ID" value="AEI43284.1"/>
    <property type="molecule type" value="Genomic_DNA"/>
</dbReference>
<proteinExistence type="inferred from homology"/>
<dbReference type="InterPro" id="IPR005263">
    <property type="entry name" value="DapA"/>
</dbReference>
<reference evidence="17" key="1">
    <citation type="submission" date="2011-06" db="EMBL/GenBank/DDBJ databases">
        <title>Complete genome sequence of Paenibacillus mucilaginosus KNP414.</title>
        <authorList>
            <person name="Wang J."/>
            <person name="Hu S."/>
            <person name="Hu X."/>
            <person name="Zhang B."/>
            <person name="Dong D."/>
            <person name="Zhang S."/>
            <person name="Zhao K."/>
            <person name="Wu D."/>
        </authorList>
    </citation>
    <scope>NUCLEOTIDE SEQUENCE [LARGE SCALE GENOMIC DNA]</scope>
    <source>
        <strain evidence="17">KNP414</strain>
    </source>
</reference>
<comment type="caution">
    <text evidence="12">Lacks conserved residue(s) required for the propagation of feature annotation.</text>
</comment>
<evidence type="ECO:0000256" key="5">
    <source>
        <dbReference type="ARBA" id="ARBA00022490"/>
    </source>
</evidence>
<dbReference type="UniPathway" id="UPA00034">
    <property type="reaction ID" value="UER00017"/>
</dbReference>
<name>F8FG22_PAEMK</name>
<dbReference type="SMART" id="SM01130">
    <property type="entry name" value="DHDPS"/>
    <property type="match status" value="1"/>
</dbReference>
<feature type="active site" description="Schiff-base intermediate with substrate" evidence="12 14">
    <location>
        <position position="163"/>
    </location>
</feature>
<dbReference type="EC" id="4.3.3.7" evidence="4 12"/>
<feature type="active site" description="Proton donor/acceptor" evidence="12 14">
    <location>
        <position position="135"/>
    </location>
</feature>
<evidence type="ECO:0000256" key="15">
    <source>
        <dbReference type="PIRSR" id="PIRSR001365-2"/>
    </source>
</evidence>
<dbReference type="InterPro" id="IPR020625">
    <property type="entry name" value="Schiff_base-form_aldolases_AS"/>
</dbReference>
<keyword evidence="10 12" id="KW-0704">Schiff base</keyword>
<evidence type="ECO:0000256" key="8">
    <source>
        <dbReference type="ARBA" id="ARBA00023154"/>
    </source>
</evidence>
<comment type="catalytic activity">
    <reaction evidence="11 12">
        <text>L-aspartate 4-semialdehyde + pyruvate = (2S,4S)-4-hydroxy-2,3,4,5-tetrahydrodipicolinate + H2O + H(+)</text>
        <dbReference type="Rhea" id="RHEA:34171"/>
        <dbReference type="ChEBI" id="CHEBI:15361"/>
        <dbReference type="ChEBI" id="CHEBI:15377"/>
        <dbReference type="ChEBI" id="CHEBI:15378"/>
        <dbReference type="ChEBI" id="CHEBI:67139"/>
        <dbReference type="ChEBI" id="CHEBI:537519"/>
        <dbReference type="EC" id="4.3.3.7"/>
    </reaction>
</comment>
<dbReference type="HAMAP" id="MF_00418">
    <property type="entry name" value="DapA"/>
    <property type="match status" value="1"/>
</dbReference>
<evidence type="ECO:0000256" key="12">
    <source>
        <dbReference type="HAMAP-Rule" id="MF_00418"/>
    </source>
</evidence>
<dbReference type="Proteomes" id="UP000006620">
    <property type="component" value="Chromosome"/>
</dbReference>
<gene>
    <name evidence="12" type="primary">dapA</name>
    <name evidence="16" type="ordered locus">KNP414_04754</name>
</gene>
<dbReference type="CDD" id="cd00408">
    <property type="entry name" value="DHDPS-like"/>
    <property type="match status" value="1"/>
</dbReference>
<comment type="subcellular location">
    <subcellularLocation>
        <location evidence="12">Cytoplasm</location>
    </subcellularLocation>
</comment>
<dbReference type="GO" id="GO:0008840">
    <property type="term" value="F:4-hydroxy-tetrahydrodipicolinate synthase activity"/>
    <property type="evidence" value="ECO:0007669"/>
    <property type="project" value="UniProtKB-UniRule"/>
</dbReference>
<evidence type="ECO:0000256" key="14">
    <source>
        <dbReference type="PIRSR" id="PIRSR001365-1"/>
    </source>
</evidence>
<keyword evidence="6 12" id="KW-0028">Amino-acid biosynthesis</keyword>
<protein>
    <recommendedName>
        <fullName evidence="4 12">4-hydroxy-tetrahydrodipicolinate synthase</fullName>
        <shortName evidence="12">HTPA synthase</shortName>
        <ecNumber evidence="4 12">4.3.3.7</ecNumber>
    </recommendedName>
</protein>
<dbReference type="AlphaFoldDB" id="F8FG22"/>
<organism evidence="16 17">
    <name type="scientific">Paenibacillus mucilaginosus (strain KNP414)</name>
    <dbReference type="NCBI Taxonomy" id="1036673"/>
    <lineage>
        <taxon>Bacteria</taxon>
        <taxon>Bacillati</taxon>
        <taxon>Bacillota</taxon>
        <taxon>Bacilli</taxon>
        <taxon>Bacillales</taxon>
        <taxon>Paenibacillaceae</taxon>
        <taxon>Paenibacillus</taxon>
    </lineage>
</organism>
<evidence type="ECO:0000256" key="7">
    <source>
        <dbReference type="ARBA" id="ARBA00022915"/>
    </source>
</evidence>
<sequence length="301" mass="32193">MTWKPAGIIPALITPFDSSQQLDEAALRRLVRRLAASGVHGLFGLGTNGEFFSLTESEKLRAAEIMMEEAGGLPVYIGAGCAATHETIRLARQLERLGADALTVITPYFLSFTQQELIGHFRAVAAATSLPILLYNIPARTGNALAPKTVGELSRIPNIVGIKDSSGSYDTILQYLEHAGPEFAVLAGTDSLILSTLMAGGQGAVAATANVFPETVRSIYELWQQGRLAEAEQQQRKLRALRSAFALGTLPSVLKEAMNRIGLPAGLPRLPVQPLGPDARAELYAVMDRYLAEGMQPQAGA</sequence>
<evidence type="ECO:0000256" key="2">
    <source>
        <dbReference type="ARBA" id="ARBA00005120"/>
    </source>
</evidence>
<dbReference type="Pfam" id="PF00701">
    <property type="entry name" value="DHDPS"/>
    <property type="match status" value="1"/>
</dbReference>
<evidence type="ECO:0000256" key="13">
    <source>
        <dbReference type="PIRNR" id="PIRNR001365"/>
    </source>
</evidence>
<keyword evidence="9 12" id="KW-0456">Lyase</keyword>
<keyword evidence="8 12" id="KW-0457">Lysine biosynthesis</keyword>
<dbReference type="GO" id="GO:0005737">
    <property type="term" value="C:cytoplasm"/>
    <property type="evidence" value="ECO:0007669"/>
    <property type="project" value="UniProtKB-SubCell"/>
</dbReference>
<dbReference type="PIRSF" id="PIRSF001365">
    <property type="entry name" value="DHDPS"/>
    <property type="match status" value="1"/>
</dbReference>
<comment type="function">
    <text evidence="1 12">Catalyzes the condensation of (S)-aspartate-beta-semialdehyde [(S)-ASA] and pyruvate to 4-hydroxy-tetrahydrodipicolinate (HTPA).</text>
</comment>
<dbReference type="PROSITE" id="PS00666">
    <property type="entry name" value="DHDPS_2"/>
    <property type="match status" value="1"/>
</dbReference>
<accession>F8FG22</accession>
<dbReference type="RefSeq" id="WP_013918437.1">
    <property type="nucleotide sequence ID" value="NC_015690.1"/>
</dbReference>
<evidence type="ECO:0000256" key="3">
    <source>
        <dbReference type="ARBA" id="ARBA00007592"/>
    </source>
</evidence>
<reference evidence="16 17" key="2">
    <citation type="journal article" date="2013" name="Genome Announc.">
        <title>Genome Sequence of Growth-Improving Paenibacillus mucilaginosus Strain KNP414.</title>
        <authorList>
            <person name="Lu J.J."/>
            <person name="Wang J.F."/>
            <person name="Hu X.F."/>
        </authorList>
    </citation>
    <scope>NUCLEOTIDE SEQUENCE [LARGE SCALE GENOMIC DNA]</scope>
    <source>
        <strain evidence="16 17">KNP414</strain>
    </source>
</reference>
<comment type="pathway">
    <text evidence="2 12">Amino-acid biosynthesis; L-lysine biosynthesis via DAP pathway; (S)-tetrahydrodipicolinate from L-aspartate: step 3/4.</text>
</comment>